<evidence type="ECO:0000313" key="9">
    <source>
        <dbReference type="EMBL" id="SEP05676.1"/>
    </source>
</evidence>
<gene>
    <name evidence="9" type="ORF">SAMN05192574_12049</name>
</gene>
<evidence type="ECO:0000256" key="5">
    <source>
        <dbReference type="ARBA" id="ARBA00022989"/>
    </source>
</evidence>
<feature type="transmembrane region" description="Helical" evidence="8">
    <location>
        <begin position="26"/>
        <end position="47"/>
    </location>
</feature>
<keyword evidence="4 7" id="KW-0812">Transmembrane</keyword>
<evidence type="ECO:0000313" key="10">
    <source>
        <dbReference type="Proteomes" id="UP000198942"/>
    </source>
</evidence>
<dbReference type="InterPro" id="IPR003400">
    <property type="entry name" value="ExbD"/>
</dbReference>
<dbReference type="Pfam" id="PF02472">
    <property type="entry name" value="ExbD"/>
    <property type="match status" value="1"/>
</dbReference>
<dbReference type="Proteomes" id="UP000198942">
    <property type="component" value="Unassembled WGS sequence"/>
</dbReference>
<dbReference type="GO" id="GO:0015031">
    <property type="term" value="P:protein transport"/>
    <property type="evidence" value="ECO:0007669"/>
    <property type="project" value="UniProtKB-KW"/>
</dbReference>
<protein>
    <submittedName>
        <fullName evidence="9">Biopolymer transport protein ExbD/TolR</fullName>
    </submittedName>
</protein>
<keyword evidence="6 8" id="KW-0472">Membrane</keyword>
<sequence>MAELNSSSQNGGGRYKRKKMNTRVDLTAMVDLAFLLITFFIMTTTLAKPKAMDLAMPDKTNIDTGLPVPASRTLTVVLGKDNKAMYFLGELKKPMIAPSVTDFSANGIRKAIMETNKKVHDSSGKSMIVLVKPSNKSQYSNLVSTLDELAITGIQQYAIVDIKPEDVDALNQKGI</sequence>
<comment type="similarity">
    <text evidence="2 7">Belongs to the ExbD/TolR family.</text>
</comment>
<dbReference type="PANTHER" id="PTHR30558">
    <property type="entry name" value="EXBD MEMBRANE COMPONENT OF PMF-DRIVEN MACROMOLECULE IMPORT SYSTEM"/>
    <property type="match status" value="1"/>
</dbReference>
<evidence type="ECO:0000256" key="4">
    <source>
        <dbReference type="ARBA" id="ARBA00022692"/>
    </source>
</evidence>
<dbReference type="OrthoDB" id="952702at2"/>
<dbReference type="RefSeq" id="WP_091221973.1">
    <property type="nucleotide sequence ID" value="NZ_FOCL01000020.1"/>
</dbReference>
<keyword evidence="7" id="KW-0813">Transport</keyword>
<dbReference type="AlphaFoldDB" id="A0A1H8URD9"/>
<dbReference type="EMBL" id="FOCL01000020">
    <property type="protein sequence ID" value="SEP05676.1"/>
    <property type="molecule type" value="Genomic_DNA"/>
</dbReference>
<keyword evidence="7" id="KW-0653">Protein transport</keyword>
<evidence type="ECO:0000256" key="1">
    <source>
        <dbReference type="ARBA" id="ARBA00004162"/>
    </source>
</evidence>
<dbReference type="PANTHER" id="PTHR30558:SF3">
    <property type="entry name" value="BIOPOLYMER TRANSPORT PROTEIN EXBD-RELATED"/>
    <property type="match status" value="1"/>
</dbReference>
<dbReference type="GO" id="GO:0022857">
    <property type="term" value="F:transmembrane transporter activity"/>
    <property type="evidence" value="ECO:0007669"/>
    <property type="project" value="InterPro"/>
</dbReference>
<evidence type="ECO:0000256" key="7">
    <source>
        <dbReference type="RuleBase" id="RU003879"/>
    </source>
</evidence>
<evidence type="ECO:0000256" key="8">
    <source>
        <dbReference type="SAM" id="Phobius"/>
    </source>
</evidence>
<dbReference type="STRING" id="551995.SAMN05192574_12049"/>
<proteinExistence type="inferred from homology"/>
<evidence type="ECO:0000256" key="6">
    <source>
        <dbReference type="ARBA" id="ARBA00023136"/>
    </source>
</evidence>
<keyword evidence="5 8" id="KW-1133">Transmembrane helix</keyword>
<reference evidence="10" key="1">
    <citation type="submission" date="2016-10" db="EMBL/GenBank/DDBJ databases">
        <authorList>
            <person name="Varghese N."/>
            <person name="Submissions S."/>
        </authorList>
    </citation>
    <scope>NUCLEOTIDE SEQUENCE [LARGE SCALE GENOMIC DNA]</scope>
    <source>
        <strain evidence="10">Gh-48</strain>
    </source>
</reference>
<comment type="subcellular location">
    <subcellularLocation>
        <location evidence="1">Cell membrane</location>
        <topology evidence="1">Single-pass membrane protein</topology>
    </subcellularLocation>
    <subcellularLocation>
        <location evidence="7">Cell membrane</location>
        <topology evidence="7">Single-pass type II membrane protein</topology>
    </subcellularLocation>
</comment>
<evidence type="ECO:0000256" key="2">
    <source>
        <dbReference type="ARBA" id="ARBA00005811"/>
    </source>
</evidence>
<evidence type="ECO:0000256" key="3">
    <source>
        <dbReference type="ARBA" id="ARBA00022475"/>
    </source>
</evidence>
<keyword evidence="10" id="KW-1185">Reference proteome</keyword>
<dbReference type="GO" id="GO:0005886">
    <property type="term" value="C:plasma membrane"/>
    <property type="evidence" value="ECO:0007669"/>
    <property type="project" value="UniProtKB-SubCell"/>
</dbReference>
<keyword evidence="3" id="KW-1003">Cell membrane</keyword>
<name>A0A1H8URD9_9SPHI</name>
<accession>A0A1H8URD9</accession>
<organism evidence="9 10">
    <name type="scientific">Mucilaginibacter gossypiicola</name>
    <dbReference type="NCBI Taxonomy" id="551995"/>
    <lineage>
        <taxon>Bacteria</taxon>
        <taxon>Pseudomonadati</taxon>
        <taxon>Bacteroidota</taxon>
        <taxon>Sphingobacteriia</taxon>
        <taxon>Sphingobacteriales</taxon>
        <taxon>Sphingobacteriaceae</taxon>
        <taxon>Mucilaginibacter</taxon>
    </lineage>
</organism>